<evidence type="ECO:0000313" key="2">
    <source>
        <dbReference type="EMBL" id="WCG23166.1"/>
    </source>
</evidence>
<dbReference type="SUPFAM" id="SSF54001">
    <property type="entry name" value="Cysteine proteinases"/>
    <property type="match status" value="1"/>
</dbReference>
<dbReference type="AlphaFoldDB" id="A0AAF0BIQ1"/>
<organism evidence="2 3">
    <name type="scientific">Vagococcus lutrae</name>
    <dbReference type="NCBI Taxonomy" id="81947"/>
    <lineage>
        <taxon>Bacteria</taxon>
        <taxon>Bacillati</taxon>
        <taxon>Bacillota</taxon>
        <taxon>Bacilli</taxon>
        <taxon>Lactobacillales</taxon>
        <taxon>Enterococcaceae</taxon>
        <taxon>Vagococcus</taxon>
    </lineage>
</organism>
<dbReference type="InterPro" id="IPR038765">
    <property type="entry name" value="Papain-like_cys_pep_sf"/>
</dbReference>
<proteinExistence type="predicted"/>
<feature type="chain" id="PRO_5042010350" description="NlpC/P60 domain-containing protein" evidence="1">
    <location>
        <begin position="23"/>
        <end position="786"/>
    </location>
</feature>
<evidence type="ECO:0000313" key="3">
    <source>
        <dbReference type="Proteomes" id="UP001179600"/>
    </source>
</evidence>
<name>A0AAF0BIQ1_9ENTE</name>
<keyword evidence="1" id="KW-0732">Signal</keyword>
<dbReference type="Gene3D" id="3.90.1720.10">
    <property type="entry name" value="endopeptidase domain like (from Nostoc punctiforme)"/>
    <property type="match status" value="1"/>
</dbReference>
<dbReference type="EMBL" id="CP116507">
    <property type="protein sequence ID" value="WCG23166.1"/>
    <property type="molecule type" value="Genomic_DNA"/>
</dbReference>
<gene>
    <name evidence="2" type="ORF">PML95_02690</name>
</gene>
<accession>A0AAF0BIQ1</accession>
<dbReference type="RefSeq" id="WP_126762832.1">
    <property type="nucleotide sequence ID" value="NZ_CP116507.1"/>
</dbReference>
<reference evidence="2" key="1">
    <citation type="submission" date="2023-01" db="EMBL/GenBank/DDBJ databases">
        <title>Oxazolidinone resistance genes in florfenicol resistant enterococci from beef cattle and veal calves at slaughter.</title>
        <authorList>
            <person name="Biggel M."/>
        </authorList>
    </citation>
    <scope>NUCLEOTIDE SEQUENCE</scope>
    <source>
        <strain evidence="2">K204-1</strain>
    </source>
</reference>
<feature type="signal peptide" evidence="1">
    <location>
        <begin position="1"/>
        <end position="22"/>
    </location>
</feature>
<dbReference type="Proteomes" id="UP001179600">
    <property type="component" value="Chromosome"/>
</dbReference>
<evidence type="ECO:0008006" key="4">
    <source>
        <dbReference type="Google" id="ProtNLM"/>
    </source>
</evidence>
<protein>
    <recommendedName>
        <fullName evidence="4">NlpC/P60 domain-containing protein</fullName>
    </recommendedName>
</protein>
<sequence>MKRCTALFLSSLLILSPVTGIATELESETLISDTAISNGGLQEETDDVQNTASSLDTQNLIGTDSSEEVETETIDSEEESKNAQSIDFSSLSDDELAEYLNDPEKYQELLDYIKDTTDYSDMLPMARSARANQKMGVAEYMGISRDQLMKRLTMHEYDNYYLGTPFKGLWTPIEMCMSPLGNPNKYGPGFNCTGFVATVFKEAGANMNRITNVANAWGSIANAYNWRDALVRNTEYYSFDSVSQLLNSGKAEKGDVIYFEPDYTKPGYDCHIGFFWGNTPNHNRMWHSYDRNIMSNIKSATPYTKIFLFKLGEKADPNDRGPYIPLGEYVRIKSGNYSVFSDFEWHIKNSSNILLNKTYYAKGKYNHKNGHTYYSLYDSKDKWMGYIDKKAVNHTAVYGEYLSFNQYVTISSSDYNTWTNFDWKFRQSTKELKDQTFMARGEYRHFNGSTYYSLYDIDGKWQGYLNKNATRPGPSQGSYIPYGKHVRIQSPNYDVFQNFGWKVARSSKSLHNKTYLAKGKYHHQNGSVYYSIYDNKNTWLGYLNKNATKEVPAQGEYLSFNKNVVISSSNYNTWTGFNWKFRQSTKDLKGQTFTARGQYHHFNGSTYYSLYDTSGKWCGYINKKATRLASAQGSYIPYGKYVRIQSPNYEVFQNFSWKVARSSKSIHNKTYLAKGKYHHQNGSVYYSLYDDKNNWLGYINKNATKEVPHYGEYISLYQRVKIDSPNYNTWSNFDWKFRQSTKKLKGQTFMARGVYYHFNGSTYYSLYDEKGQWYGYLNKNATVPMK</sequence>
<evidence type="ECO:0000256" key="1">
    <source>
        <dbReference type="SAM" id="SignalP"/>
    </source>
</evidence>